<dbReference type="UniPathway" id="UPA00282"/>
<accession>A0A3S4VVR3</accession>
<protein>
    <recommendedName>
        <fullName evidence="4 11">Diacylglycerol O-acyltransferase</fullName>
        <ecNumber evidence="4 11">2.3.1.20</ecNumber>
    </recommendedName>
</protein>
<dbReference type="InterPro" id="IPR045034">
    <property type="entry name" value="O-acyltransferase_WSD1-like"/>
</dbReference>
<evidence type="ECO:0000256" key="3">
    <source>
        <dbReference type="ARBA" id="ARBA00009587"/>
    </source>
</evidence>
<dbReference type="Gene3D" id="3.30.559.10">
    <property type="entry name" value="Chloramphenicol acetyltransferase-like domain"/>
    <property type="match status" value="1"/>
</dbReference>
<evidence type="ECO:0000259" key="12">
    <source>
        <dbReference type="Pfam" id="PF03007"/>
    </source>
</evidence>
<evidence type="ECO:0000259" key="13">
    <source>
        <dbReference type="Pfam" id="PF06974"/>
    </source>
</evidence>
<dbReference type="KEGG" id="mauu:NCTC10437_03559"/>
<dbReference type="GO" id="GO:0071731">
    <property type="term" value="P:response to nitric oxide"/>
    <property type="evidence" value="ECO:0007669"/>
    <property type="project" value="TreeGrafter"/>
</dbReference>
<dbReference type="RefSeq" id="WP_048633004.1">
    <property type="nucleotide sequence ID" value="NZ_CVQQ01000009.1"/>
</dbReference>
<keyword evidence="15" id="KW-1185">Reference proteome</keyword>
<organism evidence="14 15">
    <name type="scientific">Mycolicibacterium aurum</name>
    <name type="common">Mycobacterium aurum</name>
    <dbReference type="NCBI Taxonomy" id="1791"/>
    <lineage>
        <taxon>Bacteria</taxon>
        <taxon>Bacillati</taxon>
        <taxon>Actinomycetota</taxon>
        <taxon>Actinomycetes</taxon>
        <taxon>Mycobacteriales</taxon>
        <taxon>Mycobacteriaceae</taxon>
        <taxon>Mycolicibacterium</taxon>
    </lineage>
</organism>
<evidence type="ECO:0000256" key="8">
    <source>
        <dbReference type="ARBA" id="ARBA00023098"/>
    </source>
</evidence>
<dbReference type="AlphaFoldDB" id="A0A3S4VVR3"/>
<evidence type="ECO:0000313" key="14">
    <source>
        <dbReference type="EMBL" id="VEG56516.1"/>
    </source>
</evidence>
<keyword evidence="9 11" id="KW-0012">Acyltransferase</keyword>
<reference evidence="14 15" key="1">
    <citation type="submission" date="2018-12" db="EMBL/GenBank/DDBJ databases">
        <authorList>
            <consortium name="Pathogen Informatics"/>
        </authorList>
    </citation>
    <scope>NUCLEOTIDE SEQUENCE [LARGE SCALE GENOMIC DNA]</scope>
    <source>
        <strain evidence="14 15">NCTC10437</strain>
    </source>
</reference>
<dbReference type="Proteomes" id="UP000279306">
    <property type="component" value="Chromosome"/>
</dbReference>
<dbReference type="OrthoDB" id="9810950at2"/>
<dbReference type="GO" id="GO:0005886">
    <property type="term" value="C:plasma membrane"/>
    <property type="evidence" value="ECO:0007669"/>
    <property type="project" value="TreeGrafter"/>
</dbReference>
<evidence type="ECO:0000256" key="10">
    <source>
        <dbReference type="ARBA" id="ARBA00048109"/>
    </source>
</evidence>
<proteinExistence type="inferred from homology"/>
<keyword evidence="8 11" id="KW-0443">Lipid metabolism</keyword>
<dbReference type="GO" id="GO:0019432">
    <property type="term" value="P:triglyceride biosynthetic process"/>
    <property type="evidence" value="ECO:0007669"/>
    <property type="project" value="UniProtKB-UniPathway"/>
</dbReference>
<keyword evidence="5 11" id="KW-0444">Lipid biosynthesis</keyword>
<gene>
    <name evidence="14" type="primary">tgs1</name>
    <name evidence="14" type="ORF">NCTC10437_03559</name>
</gene>
<evidence type="ECO:0000256" key="4">
    <source>
        <dbReference type="ARBA" id="ARBA00013244"/>
    </source>
</evidence>
<evidence type="ECO:0000256" key="2">
    <source>
        <dbReference type="ARBA" id="ARBA00005189"/>
    </source>
</evidence>
<dbReference type="PANTHER" id="PTHR31650">
    <property type="entry name" value="O-ACYLTRANSFERASE (WSD1-LIKE) FAMILY PROTEIN"/>
    <property type="match status" value="1"/>
</dbReference>
<dbReference type="InterPro" id="IPR023213">
    <property type="entry name" value="CAT-like_dom_sf"/>
</dbReference>
<comment type="pathway">
    <text evidence="1 11">Glycerolipid metabolism; triacylglycerol biosynthesis.</text>
</comment>
<dbReference type="SUPFAM" id="SSF52777">
    <property type="entry name" value="CoA-dependent acyltransferases"/>
    <property type="match status" value="1"/>
</dbReference>
<evidence type="ECO:0000313" key="15">
    <source>
        <dbReference type="Proteomes" id="UP000279306"/>
    </source>
</evidence>
<dbReference type="EC" id="2.3.1.20" evidence="4 11"/>
<dbReference type="NCBIfam" id="TIGR02946">
    <property type="entry name" value="acyl_WS_DGAT"/>
    <property type="match status" value="1"/>
</dbReference>
<name>A0A3S4VVR3_MYCAU</name>
<evidence type="ECO:0000256" key="6">
    <source>
        <dbReference type="ARBA" id="ARBA00022679"/>
    </source>
</evidence>
<dbReference type="InterPro" id="IPR014292">
    <property type="entry name" value="Acyl_transf_WS/DGAT"/>
</dbReference>
<sequence length="472" mass="50912">MERLSALDAGFLQAEDADRHISLVVGAVSVLDGPVPDQDEIVASIGERIMGIPRLRQVVRRQPFDLAAPVWEDDADIDLAHHIHRAALPAPGDDEALFRFTAEAMETRLDRERPLWQCWIVEGLADSRWAIVMKVHHCVADGIATMHMLVGLSDGDQDDTYVDAIRAGHASSGPVPSSPAPTLNPLRWLKSAWGTAATVASSSVVVAEGFVEIVDSLVRSGPSPLNGPVTTMRRYSAVQVPLATVTAVSQGFGVTLNDVALSAITDSFRAALLRRGETPRHDSLRTLVPVSVRTSDAMDHVDNRVSVMLPYLPVDEPDRVKQLRAVHERLNRAKGSGQRQAGTAAVTVVDLVPFALASRAIRALTSLPQRGIVTLATNVPGPRRHLHVMGRNVVRMLPVPPVALRLRAGVAILSYGDDLVFGITADFDSFPDVDELAGGIQEAMACLYAAARRPKSARKTPLALVRPVEDAQ</sequence>
<dbReference type="InterPro" id="IPR004255">
    <property type="entry name" value="O-acyltransferase_WSD1_N"/>
</dbReference>
<dbReference type="Pfam" id="PF06974">
    <property type="entry name" value="WS_DGAT_C"/>
    <property type="match status" value="1"/>
</dbReference>
<evidence type="ECO:0000256" key="5">
    <source>
        <dbReference type="ARBA" id="ARBA00022516"/>
    </source>
</evidence>
<dbReference type="InterPro" id="IPR009721">
    <property type="entry name" value="O-acyltransferase_WSD1_C"/>
</dbReference>
<feature type="domain" description="O-acyltransferase WSD1 C-terminal" evidence="13">
    <location>
        <begin position="303"/>
        <end position="445"/>
    </location>
</feature>
<comment type="pathway">
    <text evidence="2">Lipid metabolism.</text>
</comment>
<keyword evidence="7 11" id="KW-0319">Glycerol metabolism</keyword>
<evidence type="ECO:0000256" key="11">
    <source>
        <dbReference type="RuleBase" id="RU361241"/>
    </source>
</evidence>
<keyword evidence="6 11" id="KW-0808">Transferase</keyword>
<evidence type="ECO:0000256" key="9">
    <source>
        <dbReference type="ARBA" id="ARBA00023315"/>
    </source>
</evidence>
<dbReference type="STRING" id="1791.GCA_001049355_03108"/>
<dbReference type="GO" id="GO:0006071">
    <property type="term" value="P:glycerol metabolic process"/>
    <property type="evidence" value="ECO:0007669"/>
    <property type="project" value="UniProtKB-KW"/>
</dbReference>
<evidence type="ECO:0000256" key="7">
    <source>
        <dbReference type="ARBA" id="ARBA00022798"/>
    </source>
</evidence>
<dbReference type="EMBL" id="LR134356">
    <property type="protein sequence ID" value="VEG56516.1"/>
    <property type="molecule type" value="Genomic_DNA"/>
</dbReference>
<comment type="similarity">
    <text evidence="3 11">Belongs to the long-chain O-acyltransferase family.</text>
</comment>
<comment type="catalytic activity">
    <reaction evidence="10 11">
        <text>an acyl-CoA + a 1,2-diacyl-sn-glycerol = a triacyl-sn-glycerol + CoA</text>
        <dbReference type="Rhea" id="RHEA:10868"/>
        <dbReference type="ChEBI" id="CHEBI:17815"/>
        <dbReference type="ChEBI" id="CHEBI:57287"/>
        <dbReference type="ChEBI" id="CHEBI:58342"/>
        <dbReference type="ChEBI" id="CHEBI:64615"/>
        <dbReference type="EC" id="2.3.1.20"/>
    </reaction>
</comment>
<dbReference type="GO" id="GO:0001666">
    <property type="term" value="P:response to hypoxia"/>
    <property type="evidence" value="ECO:0007669"/>
    <property type="project" value="TreeGrafter"/>
</dbReference>
<dbReference type="GO" id="GO:0004144">
    <property type="term" value="F:diacylglycerol O-acyltransferase activity"/>
    <property type="evidence" value="ECO:0007669"/>
    <property type="project" value="UniProtKB-EC"/>
</dbReference>
<dbReference type="GO" id="GO:0051701">
    <property type="term" value="P:biological process involved in interaction with host"/>
    <property type="evidence" value="ECO:0007669"/>
    <property type="project" value="TreeGrafter"/>
</dbReference>
<dbReference type="PANTHER" id="PTHR31650:SF1">
    <property type="entry name" value="WAX ESTER SYNTHASE_DIACYLGLYCEROL ACYLTRANSFERASE 4-RELATED"/>
    <property type="match status" value="1"/>
</dbReference>
<dbReference type="Pfam" id="PF03007">
    <property type="entry name" value="WS_DGAT_cat"/>
    <property type="match status" value="1"/>
</dbReference>
<feature type="domain" description="O-acyltransferase WSD1-like N-terminal" evidence="12">
    <location>
        <begin position="4"/>
        <end position="260"/>
    </location>
</feature>
<evidence type="ECO:0000256" key="1">
    <source>
        <dbReference type="ARBA" id="ARBA00004771"/>
    </source>
</evidence>